<dbReference type="InterPro" id="IPR049712">
    <property type="entry name" value="Poly_export"/>
</dbReference>
<evidence type="ECO:0000259" key="2">
    <source>
        <dbReference type="Pfam" id="PF02563"/>
    </source>
</evidence>
<dbReference type="InterPro" id="IPR019554">
    <property type="entry name" value="Soluble_ligand-bd"/>
</dbReference>
<dbReference type="Pfam" id="PF10531">
    <property type="entry name" value="SLBB"/>
    <property type="match status" value="1"/>
</dbReference>
<protein>
    <submittedName>
        <fullName evidence="4">Uncharacterized protein</fullName>
    </submittedName>
</protein>
<evidence type="ECO:0000256" key="1">
    <source>
        <dbReference type="ARBA" id="ARBA00022729"/>
    </source>
</evidence>
<keyword evidence="1" id="KW-0732">Signal</keyword>
<organism evidence="4">
    <name type="scientific">hydrothermal vent metagenome</name>
    <dbReference type="NCBI Taxonomy" id="652676"/>
    <lineage>
        <taxon>unclassified sequences</taxon>
        <taxon>metagenomes</taxon>
        <taxon>ecological metagenomes</taxon>
    </lineage>
</organism>
<dbReference type="AlphaFoldDB" id="A0A3B1CIJ4"/>
<evidence type="ECO:0000259" key="3">
    <source>
        <dbReference type="Pfam" id="PF10531"/>
    </source>
</evidence>
<feature type="domain" description="Soluble ligand binding" evidence="3">
    <location>
        <begin position="144"/>
        <end position="191"/>
    </location>
</feature>
<gene>
    <name evidence="4" type="ORF">MNBD_NITROSPIRAE01-2125</name>
</gene>
<reference evidence="4" key="1">
    <citation type="submission" date="2018-06" db="EMBL/GenBank/DDBJ databases">
        <authorList>
            <person name="Zhirakovskaya E."/>
        </authorList>
    </citation>
    <scope>NUCLEOTIDE SEQUENCE</scope>
</reference>
<sequence>MKIGKVVLGGLLIASFLISACGVVRVLPKSDDKGFTSNPNSRRLMASIAPSLPSDALEADASDYILGSEDLIEVMVWKNPDLSTTVFVRPDGKISLPLIGDLQAAGLTSIELRDSIKVLLRRYKKTPEVSVIVREINSFSIFFVGEVVQPGKINLRSETSFLQAITLVGGFTEFAEVKKIILLRREHGRERRIKINYKDIVSGDDPDGNIMLKRGDTVLVP</sequence>
<dbReference type="PANTHER" id="PTHR33619:SF3">
    <property type="entry name" value="POLYSACCHARIDE EXPORT PROTEIN GFCE-RELATED"/>
    <property type="match status" value="1"/>
</dbReference>
<dbReference type="InterPro" id="IPR003715">
    <property type="entry name" value="Poly_export_N"/>
</dbReference>
<dbReference type="PROSITE" id="PS51257">
    <property type="entry name" value="PROKAR_LIPOPROTEIN"/>
    <property type="match status" value="1"/>
</dbReference>
<proteinExistence type="predicted"/>
<dbReference type="Pfam" id="PF02563">
    <property type="entry name" value="Poly_export"/>
    <property type="match status" value="1"/>
</dbReference>
<dbReference type="Gene3D" id="3.10.560.10">
    <property type="entry name" value="Outer membrane lipoprotein wza domain like"/>
    <property type="match status" value="1"/>
</dbReference>
<dbReference type="EMBL" id="UOGF01000058">
    <property type="protein sequence ID" value="VAX30049.1"/>
    <property type="molecule type" value="Genomic_DNA"/>
</dbReference>
<feature type="domain" description="Polysaccharide export protein N-terminal" evidence="2">
    <location>
        <begin position="59"/>
        <end position="133"/>
    </location>
</feature>
<dbReference type="GO" id="GO:0015159">
    <property type="term" value="F:polysaccharide transmembrane transporter activity"/>
    <property type="evidence" value="ECO:0007669"/>
    <property type="project" value="InterPro"/>
</dbReference>
<accession>A0A3B1CIJ4</accession>
<dbReference type="PANTHER" id="PTHR33619">
    <property type="entry name" value="POLYSACCHARIDE EXPORT PROTEIN GFCE-RELATED"/>
    <property type="match status" value="1"/>
</dbReference>
<evidence type="ECO:0000313" key="4">
    <source>
        <dbReference type="EMBL" id="VAX30049.1"/>
    </source>
</evidence>
<name>A0A3B1CIJ4_9ZZZZ</name>